<dbReference type="AlphaFoldDB" id="A0A392UUP3"/>
<dbReference type="EMBL" id="LXQA010956897">
    <property type="protein sequence ID" value="MCI78709.1"/>
    <property type="molecule type" value="Genomic_DNA"/>
</dbReference>
<evidence type="ECO:0000313" key="2">
    <source>
        <dbReference type="Proteomes" id="UP000265520"/>
    </source>
</evidence>
<organism evidence="1 2">
    <name type="scientific">Trifolium medium</name>
    <dbReference type="NCBI Taxonomy" id="97028"/>
    <lineage>
        <taxon>Eukaryota</taxon>
        <taxon>Viridiplantae</taxon>
        <taxon>Streptophyta</taxon>
        <taxon>Embryophyta</taxon>
        <taxon>Tracheophyta</taxon>
        <taxon>Spermatophyta</taxon>
        <taxon>Magnoliopsida</taxon>
        <taxon>eudicotyledons</taxon>
        <taxon>Gunneridae</taxon>
        <taxon>Pentapetalae</taxon>
        <taxon>rosids</taxon>
        <taxon>fabids</taxon>
        <taxon>Fabales</taxon>
        <taxon>Fabaceae</taxon>
        <taxon>Papilionoideae</taxon>
        <taxon>50 kb inversion clade</taxon>
        <taxon>NPAAA clade</taxon>
        <taxon>Hologalegina</taxon>
        <taxon>IRL clade</taxon>
        <taxon>Trifolieae</taxon>
        <taxon>Trifolium</taxon>
    </lineage>
</organism>
<evidence type="ECO:0000313" key="1">
    <source>
        <dbReference type="EMBL" id="MCI78709.1"/>
    </source>
</evidence>
<comment type="caution">
    <text evidence="1">The sequence shown here is derived from an EMBL/GenBank/DDBJ whole genome shotgun (WGS) entry which is preliminary data.</text>
</comment>
<dbReference type="Proteomes" id="UP000265520">
    <property type="component" value="Unassembled WGS sequence"/>
</dbReference>
<gene>
    <name evidence="1" type="ORF">A2U01_0099980</name>
</gene>
<accession>A0A392UUP3</accession>
<proteinExistence type="predicted"/>
<reference evidence="1 2" key="1">
    <citation type="journal article" date="2018" name="Front. Plant Sci.">
        <title>Red Clover (Trifolium pratense) and Zigzag Clover (T. medium) - A Picture of Genomic Similarities and Differences.</title>
        <authorList>
            <person name="Dluhosova J."/>
            <person name="Istvanek J."/>
            <person name="Nedelnik J."/>
            <person name="Repkova J."/>
        </authorList>
    </citation>
    <scope>NUCLEOTIDE SEQUENCE [LARGE SCALE GENOMIC DNA]</scope>
    <source>
        <strain evidence="2">cv. 10/8</strain>
        <tissue evidence="1">Leaf</tissue>
    </source>
</reference>
<name>A0A392UUP3_9FABA</name>
<sequence length="42" mass="4845">MFEEDLIGFERLRAYVQSFKPTRYVTKAGGPALDSRGRPRVE</sequence>
<feature type="non-terminal residue" evidence="1">
    <location>
        <position position="42"/>
    </location>
</feature>
<keyword evidence="2" id="KW-1185">Reference proteome</keyword>
<protein>
    <submittedName>
        <fullName evidence="1">Uncharacterized protein</fullName>
    </submittedName>
</protein>